<evidence type="ECO:0000313" key="3">
    <source>
        <dbReference type="Proteomes" id="UP001501072"/>
    </source>
</evidence>
<dbReference type="EMBL" id="BAAAHU010000076">
    <property type="protein sequence ID" value="GAA1016208.1"/>
    <property type="molecule type" value="Genomic_DNA"/>
</dbReference>
<comment type="caution">
    <text evidence="2">The sequence shown here is derived from an EMBL/GenBank/DDBJ whole genome shotgun (WGS) entry which is preliminary data.</text>
</comment>
<dbReference type="Proteomes" id="UP001501072">
    <property type="component" value="Unassembled WGS sequence"/>
</dbReference>
<keyword evidence="3" id="KW-1185">Reference proteome</keyword>
<feature type="compositionally biased region" description="Low complexity" evidence="1">
    <location>
        <begin position="1"/>
        <end position="10"/>
    </location>
</feature>
<evidence type="ECO:0000313" key="2">
    <source>
        <dbReference type="EMBL" id="GAA1016208.1"/>
    </source>
</evidence>
<protein>
    <submittedName>
        <fullName evidence="2">Uncharacterized protein</fullName>
    </submittedName>
</protein>
<organism evidence="2 3">
    <name type="scientific">Streptomyces thermogriseus</name>
    <dbReference type="NCBI Taxonomy" id="75292"/>
    <lineage>
        <taxon>Bacteria</taxon>
        <taxon>Bacillati</taxon>
        <taxon>Actinomycetota</taxon>
        <taxon>Actinomycetes</taxon>
        <taxon>Kitasatosporales</taxon>
        <taxon>Streptomycetaceae</taxon>
        <taxon>Streptomyces</taxon>
    </lineage>
</organism>
<feature type="region of interest" description="Disordered" evidence="1">
    <location>
        <begin position="1"/>
        <end position="24"/>
    </location>
</feature>
<accession>A0ABN1T5X3</accession>
<evidence type="ECO:0000256" key="1">
    <source>
        <dbReference type="SAM" id="MobiDB-lite"/>
    </source>
</evidence>
<name>A0ABN1T5X3_9ACTN</name>
<reference evidence="2 3" key="1">
    <citation type="journal article" date="2019" name="Int. J. Syst. Evol. Microbiol.">
        <title>The Global Catalogue of Microorganisms (GCM) 10K type strain sequencing project: providing services to taxonomists for standard genome sequencing and annotation.</title>
        <authorList>
            <consortium name="The Broad Institute Genomics Platform"/>
            <consortium name="The Broad Institute Genome Sequencing Center for Infectious Disease"/>
            <person name="Wu L."/>
            <person name="Ma J."/>
        </authorList>
    </citation>
    <scope>NUCLEOTIDE SEQUENCE [LARGE SCALE GENOMIC DNA]</scope>
    <source>
        <strain evidence="2 3">JCM 11269</strain>
    </source>
</reference>
<gene>
    <name evidence="2" type="ORF">GCM10009564_50920</name>
</gene>
<proteinExistence type="predicted"/>
<sequence length="68" mass="7103">MTTAVAQSPSAPAPPAKPPSCAAQTAGLGIPKLQQQTAERAEWIDAAFREGWLEGQELEPGHNGPKNP</sequence>